<dbReference type="Proteomes" id="UP000582837">
    <property type="component" value="Unassembled WGS sequence"/>
</dbReference>
<comment type="caution">
    <text evidence="1">The sequence shown here is derived from an EMBL/GenBank/DDBJ whole genome shotgun (WGS) entry which is preliminary data.</text>
</comment>
<dbReference type="EMBL" id="JACHIA010000004">
    <property type="protein sequence ID" value="MBB6070310.1"/>
    <property type="molecule type" value="Genomic_DNA"/>
</dbReference>
<keyword evidence="2" id="KW-1185">Reference proteome</keyword>
<keyword evidence="1" id="KW-0687">Ribonucleoprotein</keyword>
<dbReference type="GO" id="GO:0005840">
    <property type="term" value="C:ribosome"/>
    <property type="evidence" value="ECO:0007669"/>
    <property type="project" value="UniProtKB-KW"/>
</dbReference>
<protein>
    <submittedName>
        <fullName evidence="1">Ribosomal protein L13E</fullName>
    </submittedName>
</protein>
<keyword evidence="1" id="KW-0689">Ribosomal protein</keyword>
<dbReference type="RefSeq" id="WP_170035703.1">
    <property type="nucleotide sequence ID" value="NZ_JABDTL010000001.1"/>
</dbReference>
<reference evidence="1 2" key="1">
    <citation type="submission" date="2020-08" db="EMBL/GenBank/DDBJ databases">
        <title>Genomic Encyclopedia of Type Strains, Phase IV (KMG-IV): sequencing the most valuable type-strain genomes for metagenomic binning, comparative biology and taxonomic classification.</title>
        <authorList>
            <person name="Goeker M."/>
        </authorList>
    </citation>
    <scope>NUCLEOTIDE SEQUENCE [LARGE SCALE GENOMIC DNA]</scope>
    <source>
        <strain evidence="1 2">DSM 29007</strain>
    </source>
</reference>
<sequence>MSLLEEDPTETGVLLWTCLRDIMLWASVDPADRDDLFPAGAAARLLDRIRGVAPDRELEIALTTLGAVLDVPATVNPQIVALVCHAIGRWAEERGRLATAVAFKVAAAASVPGSGGPAREVARVAVRLDELPWAETWARRALTLSRRAREWEVYGLALLDLAEISLRRRTTTRAERYFRASVRAGRRFGLAEVRAAGLHGLARLLAEDADYLRDAEKYAGMALRAYGRGHARVPVVMRDLARIWVTAGMYARAVPVLRKYANATDSPDWRISMLALLARAAAGGRDGALYESTWSAAWTTIDSAGADVQEEALMELARAAALSRDGRYFTQAESRHRSMPQADHRNRAELQRLAASLASRRAG</sequence>
<accession>A0A841GSP0</accession>
<evidence type="ECO:0000313" key="2">
    <source>
        <dbReference type="Proteomes" id="UP000582837"/>
    </source>
</evidence>
<organism evidence="1 2">
    <name type="scientific">Longimicrobium terrae</name>
    <dbReference type="NCBI Taxonomy" id="1639882"/>
    <lineage>
        <taxon>Bacteria</taxon>
        <taxon>Pseudomonadati</taxon>
        <taxon>Gemmatimonadota</taxon>
        <taxon>Longimicrobiia</taxon>
        <taxon>Longimicrobiales</taxon>
        <taxon>Longimicrobiaceae</taxon>
        <taxon>Longimicrobium</taxon>
    </lineage>
</organism>
<evidence type="ECO:0000313" key="1">
    <source>
        <dbReference type="EMBL" id="MBB6070310.1"/>
    </source>
</evidence>
<gene>
    <name evidence="1" type="ORF">HNQ61_001929</name>
</gene>
<name>A0A841GSP0_9BACT</name>
<dbReference type="AlphaFoldDB" id="A0A841GSP0"/>
<dbReference type="InterPro" id="IPR011990">
    <property type="entry name" value="TPR-like_helical_dom_sf"/>
</dbReference>
<dbReference type="SUPFAM" id="SSF48452">
    <property type="entry name" value="TPR-like"/>
    <property type="match status" value="1"/>
</dbReference>
<dbReference type="Gene3D" id="1.25.40.10">
    <property type="entry name" value="Tetratricopeptide repeat domain"/>
    <property type="match status" value="1"/>
</dbReference>
<proteinExistence type="predicted"/>